<dbReference type="Pfam" id="PF13426">
    <property type="entry name" value="PAS_9"/>
    <property type="match status" value="1"/>
</dbReference>
<dbReference type="InterPro" id="IPR003661">
    <property type="entry name" value="HisK_dim/P_dom"/>
</dbReference>
<dbReference type="SUPFAM" id="SSF55785">
    <property type="entry name" value="PYP-like sensor domain (PAS domain)"/>
    <property type="match status" value="2"/>
</dbReference>
<dbReference type="InterPro" id="IPR004358">
    <property type="entry name" value="Sig_transdc_His_kin-like_C"/>
</dbReference>
<protein>
    <recommendedName>
        <fullName evidence="2">histidine kinase</fullName>
        <ecNumber evidence="2">2.7.13.3</ecNumber>
    </recommendedName>
</protein>
<dbReference type="CDD" id="cd16922">
    <property type="entry name" value="HATPase_EvgS-ArcB-TorS-like"/>
    <property type="match status" value="1"/>
</dbReference>
<dbReference type="GO" id="GO:0005886">
    <property type="term" value="C:plasma membrane"/>
    <property type="evidence" value="ECO:0007669"/>
    <property type="project" value="TreeGrafter"/>
</dbReference>
<keyword evidence="5" id="KW-0418">Kinase</keyword>
<dbReference type="SMART" id="SM00387">
    <property type="entry name" value="HATPase_c"/>
    <property type="match status" value="1"/>
</dbReference>
<evidence type="ECO:0000313" key="9">
    <source>
        <dbReference type="EMBL" id="EHL32509.1"/>
    </source>
</evidence>
<dbReference type="InterPro" id="IPR035965">
    <property type="entry name" value="PAS-like_dom_sf"/>
</dbReference>
<evidence type="ECO:0000256" key="2">
    <source>
        <dbReference type="ARBA" id="ARBA00012438"/>
    </source>
</evidence>
<evidence type="ECO:0000256" key="6">
    <source>
        <dbReference type="ARBA" id="ARBA00023012"/>
    </source>
</evidence>
<dbReference type="Pfam" id="PF08448">
    <property type="entry name" value="PAS_4"/>
    <property type="match status" value="1"/>
</dbReference>
<evidence type="ECO:0000256" key="5">
    <source>
        <dbReference type="ARBA" id="ARBA00022777"/>
    </source>
</evidence>
<organism evidence="9 10">
    <name type="scientific">Legionella drancourtii LLAP12</name>
    <dbReference type="NCBI Taxonomy" id="658187"/>
    <lineage>
        <taxon>Bacteria</taxon>
        <taxon>Pseudomonadati</taxon>
        <taxon>Pseudomonadota</taxon>
        <taxon>Gammaproteobacteria</taxon>
        <taxon>Legionellales</taxon>
        <taxon>Legionellaceae</taxon>
        <taxon>Legionella</taxon>
    </lineage>
</organism>
<dbReference type="InterPro" id="IPR000700">
    <property type="entry name" value="PAS-assoc_C"/>
</dbReference>
<dbReference type="PANTHER" id="PTHR43047:SF72">
    <property type="entry name" value="OSMOSENSING HISTIDINE PROTEIN KINASE SLN1"/>
    <property type="match status" value="1"/>
</dbReference>
<dbReference type="HOGENOM" id="CLU_000445_114_15_6"/>
<evidence type="ECO:0000256" key="3">
    <source>
        <dbReference type="ARBA" id="ARBA00022553"/>
    </source>
</evidence>
<feature type="domain" description="Histidine kinase" evidence="7">
    <location>
        <begin position="256"/>
        <end position="478"/>
    </location>
</feature>
<accession>G9EJU9</accession>
<dbReference type="PRINTS" id="PR00344">
    <property type="entry name" value="BCTRLSENSOR"/>
</dbReference>
<dbReference type="InterPro" id="IPR003594">
    <property type="entry name" value="HATPase_dom"/>
</dbReference>
<dbReference type="Gene3D" id="3.30.565.10">
    <property type="entry name" value="Histidine kinase-like ATPase, C-terminal domain"/>
    <property type="match status" value="1"/>
</dbReference>
<evidence type="ECO:0000259" key="7">
    <source>
        <dbReference type="PROSITE" id="PS50109"/>
    </source>
</evidence>
<dbReference type="PROSITE" id="PS50109">
    <property type="entry name" value="HIS_KIN"/>
    <property type="match status" value="1"/>
</dbReference>
<dbReference type="Gene3D" id="1.10.287.130">
    <property type="match status" value="1"/>
</dbReference>
<dbReference type="InterPro" id="IPR000014">
    <property type="entry name" value="PAS"/>
</dbReference>
<keyword evidence="6" id="KW-0902">Two-component regulatory system</keyword>
<dbReference type="NCBIfam" id="TIGR00229">
    <property type="entry name" value="sensory_box"/>
    <property type="match status" value="1"/>
</dbReference>
<dbReference type="STRING" id="658187.LDG_5465"/>
<dbReference type="PROSITE" id="PS50113">
    <property type="entry name" value="PAC"/>
    <property type="match status" value="1"/>
</dbReference>
<dbReference type="FunFam" id="3.30.565.10:FF:000010">
    <property type="entry name" value="Sensor histidine kinase RcsC"/>
    <property type="match status" value="1"/>
</dbReference>
<reference evidence="9 10" key="1">
    <citation type="journal article" date="2011" name="BMC Genomics">
        <title>Insight into cross-talk between intra-amoebal pathogens.</title>
        <authorList>
            <person name="Gimenez G."/>
            <person name="Bertelli C."/>
            <person name="Moliner C."/>
            <person name="Robert C."/>
            <person name="Raoult D."/>
            <person name="Fournier P.E."/>
            <person name="Greub G."/>
        </authorList>
    </citation>
    <scope>NUCLEOTIDE SEQUENCE [LARGE SCALE GENOMIC DNA]</scope>
    <source>
        <strain evidence="9 10">LLAP12</strain>
    </source>
</reference>
<dbReference type="Gene3D" id="3.30.450.20">
    <property type="entry name" value="PAS domain"/>
    <property type="match status" value="2"/>
</dbReference>
<evidence type="ECO:0000256" key="1">
    <source>
        <dbReference type="ARBA" id="ARBA00000085"/>
    </source>
</evidence>
<dbReference type="InParanoid" id="G9EJU9"/>
<gene>
    <name evidence="9" type="ORF">LDG_5465</name>
</gene>
<dbReference type="GO" id="GO:0009927">
    <property type="term" value="F:histidine phosphotransfer kinase activity"/>
    <property type="evidence" value="ECO:0007669"/>
    <property type="project" value="TreeGrafter"/>
</dbReference>
<dbReference type="AlphaFoldDB" id="G9EJU9"/>
<name>G9EJU9_9GAMM</name>
<dbReference type="InterPro" id="IPR005467">
    <property type="entry name" value="His_kinase_dom"/>
</dbReference>
<keyword evidence="4" id="KW-0808">Transferase</keyword>
<dbReference type="SUPFAM" id="SSF47384">
    <property type="entry name" value="Homodimeric domain of signal transducing histidine kinase"/>
    <property type="match status" value="1"/>
</dbReference>
<dbReference type="InterPro" id="IPR036890">
    <property type="entry name" value="HATPase_C_sf"/>
</dbReference>
<dbReference type="PANTHER" id="PTHR43047">
    <property type="entry name" value="TWO-COMPONENT HISTIDINE PROTEIN KINASE"/>
    <property type="match status" value="1"/>
</dbReference>
<dbReference type="SMART" id="SM00388">
    <property type="entry name" value="HisKA"/>
    <property type="match status" value="1"/>
</dbReference>
<dbReference type="Proteomes" id="UP000002770">
    <property type="component" value="Unassembled WGS sequence"/>
</dbReference>
<dbReference type="EC" id="2.7.13.3" evidence="2"/>
<dbReference type="InterPro" id="IPR013656">
    <property type="entry name" value="PAS_4"/>
</dbReference>
<evidence type="ECO:0000259" key="8">
    <source>
        <dbReference type="PROSITE" id="PS50113"/>
    </source>
</evidence>
<dbReference type="Pfam" id="PF00512">
    <property type="entry name" value="HisKA"/>
    <property type="match status" value="1"/>
</dbReference>
<evidence type="ECO:0000256" key="4">
    <source>
        <dbReference type="ARBA" id="ARBA00022679"/>
    </source>
</evidence>
<dbReference type="CDD" id="cd00082">
    <property type="entry name" value="HisKA"/>
    <property type="match status" value="1"/>
</dbReference>
<comment type="catalytic activity">
    <reaction evidence="1">
        <text>ATP + protein L-histidine = ADP + protein N-phospho-L-histidine.</text>
        <dbReference type="EC" id="2.7.13.3"/>
    </reaction>
</comment>
<keyword evidence="10" id="KW-1185">Reference proteome</keyword>
<feature type="domain" description="PAC" evidence="8">
    <location>
        <begin position="183"/>
        <end position="238"/>
    </location>
</feature>
<sequence>MLSEDCVIILDDDYCIAGFNEATKALLGWNEQGLIGRPFESIYCDPSTQRPFPFSKYNAIRRGESFNFNYVMHRNKLKRYMTWKFTNQSNCAPFIILGKDNTDKKRLALQNITIFDQIKKISACVPGNFYWKNKEAQYLGCNQTLLRTLGFKSVNEIVGKTDSDLWPVYAEELRKNDEKVIKNKNPILFEETVTLNGKTMFFTVIKMPLLDDEGHIIGILGNSLDITELKKAQADLNIAKEAAEAASHAKTEFIANMSHDIRTPLTGVVGMAKLLEDNVHDANQKQYAHWLGESGKQLLHMLNGILDVVSADNAHEDDLHEESFNLHEVINDIVQLERPSTLIKGLDLVTFVDAAIPPFLVSDQTKIHRILLNLLGNAIKFTQEGQVGIHVNLLEKNETHVLVQFRITDTGIGIPQELQDKVFDRFYRIIPSNKGTYTGHGVGLHIAQSYVELLGGEILLSSELGVGTTFYFDLSLEIGCSLQPLSIHITDGLNTEVAQPIETSLAESHRVEQPKLLLVEDNKIALYTLENLISQSQCRFYQCHGW</sequence>
<dbReference type="eggNOG" id="COG2205">
    <property type="taxonomic scope" value="Bacteria"/>
</dbReference>
<proteinExistence type="predicted"/>
<dbReference type="InterPro" id="IPR036097">
    <property type="entry name" value="HisK_dim/P_sf"/>
</dbReference>
<keyword evidence="3" id="KW-0597">Phosphoprotein</keyword>
<evidence type="ECO:0000313" key="10">
    <source>
        <dbReference type="Proteomes" id="UP000002770"/>
    </source>
</evidence>
<dbReference type="EMBL" id="JH413798">
    <property type="protein sequence ID" value="EHL32509.1"/>
    <property type="molecule type" value="Genomic_DNA"/>
</dbReference>
<dbReference type="GO" id="GO:0000155">
    <property type="term" value="F:phosphorelay sensor kinase activity"/>
    <property type="evidence" value="ECO:0007669"/>
    <property type="project" value="InterPro"/>
</dbReference>
<dbReference type="SUPFAM" id="SSF55874">
    <property type="entry name" value="ATPase domain of HSP90 chaperone/DNA topoisomerase II/histidine kinase"/>
    <property type="match status" value="1"/>
</dbReference>
<dbReference type="Pfam" id="PF02518">
    <property type="entry name" value="HATPase_c"/>
    <property type="match status" value="1"/>
</dbReference>